<name>A0A1E8GNN4_9LACT</name>
<proteinExistence type="predicted"/>
<dbReference type="RefSeq" id="WP_070792283.1">
    <property type="nucleotide sequence ID" value="NZ_MKIR01000020.1"/>
</dbReference>
<sequence length="325" mass="36195">MAVTIKDVAAFAGVNPSTVSRVIKDSPSISDKTKIKVRKAMETLGYTQNAAAKILASGKSGAIGVIFPPIENKQSRPFFMKILSSINEEARNNDITVAIATGHSIEELEKQVRLMYSEKRVDGFIVLYAGQSDPVRQYLITENIPFVLVGTPSEMQNEITYVDNDNKLLGKEAVAYLADKDHKHISFVTDTEEGVVFEERYMGFHEELVKRDLVGKLLHFDENNFKVDGESAVIVMDDPLALMVIQSINKQGLNVPDDVSVLSFNNSVFASLIHPYITSFDINVARLGEVAVEKLSELINSDDKSKIYSEKIIVPFYLKERESVK</sequence>
<evidence type="ECO:0000256" key="2">
    <source>
        <dbReference type="ARBA" id="ARBA00023125"/>
    </source>
</evidence>
<keyword evidence="3" id="KW-0804">Transcription</keyword>
<dbReference type="PANTHER" id="PTHR30146:SF109">
    <property type="entry name" value="HTH-TYPE TRANSCRIPTIONAL REGULATOR GALS"/>
    <property type="match status" value="1"/>
</dbReference>
<dbReference type="Pfam" id="PF13377">
    <property type="entry name" value="Peripla_BP_3"/>
    <property type="match status" value="1"/>
</dbReference>
<comment type="caution">
    <text evidence="5">The sequence shown here is derived from an EMBL/GenBank/DDBJ whole genome shotgun (WGS) entry which is preliminary data.</text>
</comment>
<dbReference type="OrthoDB" id="9788209at2"/>
<keyword evidence="2" id="KW-0238">DNA-binding</keyword>
<protein>
    <submittedName>
        <fullName evidence="5">LacI family transcriptional regulator</fullName>
    </submittedName>
</protein>
<dbReference type="PANTHER" id="PTHR30146">
    <property type="entry name" value="LACI-RELATED TRANSCRIPTIONAL REPRESSOR"/>
    <property type="match status" value="1"/>
</dbReference>
<evidence type="ECO:0000313" key="6">
    <source>
        <dbReference type="Proteomes" id="UP000178622"/>
    </source>
</evidence>
<dbReference type="PROSITE" id="PS50932">
    <property type="entry name" value="HTH_LACI_2"/>
    <property type="match status" value="1"/>
</dbReference>
<dbReference type="InterPro" id="IPR000843">
    <property type="entry name" value="HTH_LacI"/>
</dbReference>
<dbReference type="AlphaFoldDB" id="A0A1E8GNN4"/>
<evidence type="ECO:0000256" key="1">
    <source>
        <dbReference type="ARBA" id="ARBA00023015"/>
    </source>
</evidence>
<dbReference type="STRING" id="1859473.BG261_03955"/>
<dbReference type="Pfam" id="PF00356">
    <property type="entry name" value="LacI"/>
    <property type="match status" value="1"/>
</dbReference>
<dbReference type="SUPFAM" id="SSF47413">
    <property type="entry name" value="lambda repressor-like DNA-binding domains"/>
    <property type="match status" value="1"/>
</dbReference>
<evidence type="ECO:0000256" key="3">
    <source>
        <dbReference type="ARBA" id="ARBA00023163"/>
    </source>
</evidence>
<dbReference type="Gene3D" id="3.40.50.2300">
    <property type="match status" value="2"/>
</dbReference>
<dbReference type="InterPro" id="IPR028082">
    <property type="entry name" value="Peripla_BP_I"/>
</dbReference>
<dbReference type="SMART" id="SM00354">
    <property type="entry name" value="HTH_LACI"/>
    <property type="match status" value="1"/>
</dbReference>
<accession>A0A1E8GNN4</accession>
<dbReference type="SUPFAM" id="SSF53822">
    <property type="entry name" value="Periplasmic binding protein-like I"/>
    <property type="match status" value="1"/>
</dbReference>
<dbReference type="CDD" id="cd01392">
    <property type="entry name" value="HTH_LacI"/>
    <property type="match status" value="1"/>
</dbReference>
<dbReference type="GO" id="GO:0000976">
    <property type="term" value="F:transcription cis-regulatory region binding"/>
    <property type="evidence" value="ECO:0007669"/>
    <property type="project" value="TreeGrafter"/>
</dbReference>
<dbReference type="InterPro" id="IPR046335">
    <property type="entry name" value="LacI/GalR-like_sensor"/>
</dbReference>
<organism evidence="5 6">
    <name type="scientific">Floricoccus tropicus</name>
    <dbReference type="NCBI Taxonomy" id="1859473"/>
    <lineage>
        <taxon>Bacteria</taxon>
        <taxon>Bacillati</taxon>
        <taxon>Bacillota</taxon>
        <taxon>Bacilli</taxon>
        <taxon>Lactobacillales</taxon>
        <taxon>Streptococcaceae</taxon>
        <taxon>Floricoccus</taxon>
    </lineage>
</organism>
<dbReference type="GO" id="GO:0003700">
    <property type="term" value="F:DNA-binding transcription factor activity"/>
    <property type="evidence" value="ECO:0007669"/>
    <property type="project" value="TreeGrafter"/>
</dbReference>
<evidence type="ECO:0000259" key="4">
    <source>
        <dbReference type="PROSITE" id="PS50932"/>
    </source>
</evidence>
<keyword evidence="6" id="KW-1185">Reference proteome</keyword>
<keyword evidence="1" id="KW-0805">Transcription regulation</keyword>
<feature type="domain" description="HTH lacI-type" evidence="4">
    <location>
        <begin position="3"/>
        <end position="57"/>
    </location>
</feature>
<dbReference type="Gene3D" id="1.10.260.40">
    <property type="entry name" value="lambda repressor-like DNA-binding domains"/>
    <property type="match status" value="1"/>
</dbReference>
<dbReference type="EMBL" id="MKIR01000020">
    <property type="protein sequence ID" value="OFI49233.1"/>
    <property type="molecule type" value="Genomic_DNA"/>
</dbReference>
<dbReference type="InterPro" id="IPR010982">
    <property type="entry name" value="Lambda_DNA-bd_dom_sf"/>
</dbReference>
<gene>
    <name evidence="5" type="ORF">BG261_03955</name>
</gene>
<reference evidence="6" key="1">
    <citation type="submission" date="2016-09" db="EMBL/GenBank/DDBJ databases">
        <title>Draft genome sequence of a novel species of the family Streptococcaceae isolated from flowers.</title>
        <authorList>
            <person name="Chuah L.-O."/>
            <person name="Yap K.-P."/>
            <person name="Thong K.L."/>
            <person name="Liong M.T."/>
            <person name="Ahmad R."/>
            <person name="Rusul G."/>
        </authorList>
    </citation>
    <scope>NUCLEOTIDE SEQUENCE [LARGE SCALE GENOMIC DNA]</scope>
    <source>
        <strain evidence="6">DF1</strain>
    </source>
</reference>
<evidence type="ECO:0000313" key="5">
    <source>
        <dbReference type="EMBL" id="OFI49233.1"/>
    </source>
</evidence>
<dbReference type="Proteomes" id="UP000178622">
    <property type="component" value="Unassembled WGS sequence"/>
</dbReference>